<keyword evidence="1" id="KW-1133">Transmembrane helix</keyword>
<dbReference type="AlphaFoldDB" id="A0A9N8F0E2"/>
<dbReference type="Proteomes" id="UP001153069">
    <property type="component" value="Unassembled WGS sequence"/>
</dbReference>
<evidence type="ECO:0000256" key="1">
    <source>
        <dbReference type="SAM" id="Phobius"/>
    </source>
</evidence>
<keyword evidence="1" id="KW-0472">Membrane</keyword>
<keyword evidence="1" id="KW-0812">Transmembrane</keyword>
<dbReference type="EMBL" id="CAICTM010002851">
    <property type="protein sequence ID" value="CAB9530372.1"/>
    <property type="molecule type" value="Genomic_DNA"/>
</dbReference>
<evidence type="ECO:0000313" key="3">
    <source>
        <dbReference type="Proteomes" id="UP001153069"/>
    </source>
</evidence>
<name>A0A9N8F0E2_9STRA</name>
<sequence length="97" mass="10687">MVEMSHSQQVALAVIPKVAAGLSIVGSLFVMSDILSERFFRQRNNKKLSPYQRLLFGMSTFDLMMSTGLFVGTWAMPAEAPVYGSMGTIQTCEVEGF</sequence>
<comment type="caution">
    <text evidence="2">The sequence shown here is derived from an EMBL/GenBank/DDBJ whole genome shotgun (WGS) entry which is preliminary data.</text>
</comment>
<gene>
    <name evidence="2" type="ORF">SEMRO_2853_G338640.1</name>
</gene>
<reference evidence="2" key="1">
    <citation type="submission" date="2020-06" db="EMBL/GenBank/DDBJ databases">
        <authorList>
            <consortium name="Plant Systems Biology data submission"/>
        </authorList>
    </citation>
    <scope>NUCLEOTIDE SEQUENCE</scope>
    <source>
        <strain evidence="2">D6</strain>
    </source>
</reference>
<organism evidence="2 3">
    <name type="scientific">Seminavis robusta</name>
    <dbReference type="NCBI Taxonomy" id="568900"/>
    <lineage>
        <taxon>Eukaryota</taxon>
        <taxon>Sar</taxon>
        <taxon>Stramenopiles</taxon>
        <taxon>Ochrophyta</taxon>
        <taxon>Bacillariophyta</taxon>
        <taxon>Bacillariophyceae</taxon>
        <taxon>Bacillariophycidae</taxon>
        <taxon>Naviculales</taxon>
        <taxon>Naviculaceae</taxon>
        <taxon>Seminavis</taxon>
    </lineage>
</organism>
<feature type="transmembrane region" description="Helical" evidence="1">
    <location>
        <begin position="12"/>
        <end position="34"/>
    </location>
</feature>
<accession>A0A9N8F0E2</accession>
<protein>
    <submittedName>
        <fullName evidence="2">Uncharacterized protein</fullName>
    </submittedName>
</protein>
<feature type="transmembrane region" description="Helical" evidence="1">
    <location>
        <begin position="54"/>
        <end position="76"/>
    </location>
</feature>
<keyword evidence="3" id="KW-1185">Reference proteome</keyword>
<evidence type="ECO:0000313" key="2">
    <source>
        <dbReference type="EMBL" id="CAB9530372.1"/>
    </source>
</evidence>
<proteinExistence type="predicted"/>